<evidence type="ECO:0000313" key="1">
    <source>
        <dbReference type="EMBL" id="GAI31167.1"/>
    </source>
</evidence>
<name>X1MHP5_9ZZZZ</name>
<sequence length="43" mass="4620">IFLGLLNATLNIINKDRVNGSFDMKHINGGSSRVSLNGYKGGK</sequence>
<feature type="non-terminal residue" evidence="1">
    <location>
        <position position="1"/>
    </location>
</feature>
<comment type="caution">
    <text evidence="1">The sequence shown here is derived from an EMBL/GenBank/DDBJ whole genome shotgun (WGS) entry which is preliminary data.</text>
</comment>
<dbReference type="AlphaFoldDB" id="X1MHP5"/>
<organism evidence="1">
    <name type="scientific">marine sediment metagenome</name>
    <dbReference type="NCBI Taxonomy" id="412755"/>
    <lineage>
        <taxon>unclassified sequences</taxon>
        <taxon>metagenomes</taxon>
        <taxon>ecological metagenomes</taxon>
    </lineage>
</organism>
<reference evidence="1" key="1">
    <citation type="journal article" date="2014" name="Front. Microbiol.">
        <title>High frequency of phylogenetically diverse reductive dehalogenase-homologous genes in deep subseafloor sedimentary metagenomes.</title>
        <authorList>
            <person name="Kawai M."/>
            <person name="Futagami T."/>
            <person name="Toyoda A."/>
            <person name="Takaki Y."/>
            <person name="Nishi S."/>
            <person name="Hori S."/>
            <person name="Arai W."/>
            <person name="Tsubouchi T."/>
            <person name="Morono Y."/>
            <person name="Uchiyama I."/>
            <person name="Ito T."/>
            <person name="Fujiyama A."/>
            <person name="Inagaki F."/>
            <person name="Takami H."/>
        </authorList>
    </citation>
    <scope>NUCLEOTIDE SEQUENCE</scope>
    <source>
        <strain evidence="1">Expedition CK06-06</strain>
    </source>
</reference>
<accession>X1MHP5</accession>
<proteinExistence type="predicted"/>
<dbReference type="EMBL" id="BARV01015499">
    <property type="protein sequence ID" value="GAI31167.1"/>
    <property type="molecule type" value="Genomic_DNA"/>
</dbReference>
<protein>
    <submittedName>
        <fullName evidence="1">Uncharacterized protein</fullName>
    </submittedName>
</protein>
<gene>
    <name evidence="1" type="ORF">S06H3_26777</name>
</gene>